<dbReference type="Pfam" id="PF14270">
    <property type="entry name" value="DUF4358"/>
    <property type="match status" value="1"/>
</dbReference>
<name>A0A926D2E1_9FIRM</name>
<dbReference type="EMBL" id="JACRSO010000005">
    <property type="protein sequence ID" value="MBC8530023.1"/>
    <property type="molecule type" value="Genomic_DNA"/>
</dbReference>
<comment type="caution">
    <text evidence="2">The sequence shown here is derived from an EMBL/GenBank/DDBJ whole genome shotgun (WGS) entry which is preliminary data.</text>
</comment>
<dbReference type="Proteomes" id="UP000654279">
    <property type="component" value="Unassembled WGS sequence"/>
</dbReference>
<organism evidence="2 3">
    <name type="scientific">Luoshenia tenuis</name>
    <dbReference type="NCBI Taxonomy" id="2763654"/>
    <lineage>
        <taxon>Bacteria</taxon>
        <taxon>Bacillati</taxon>
        <taxon>Bacillota</taxon>
        <taxon>Clostridia</taxon>
        <taxon>Christensenellales</taxon>
        <taxon>Christensenellaceae</taxon>
        <taxon>Luoshenia</taxon>
    </lineage>
</organism>
<evidence type="ECO:0000256" key="1">
    <source>
        <dbReference type="SAM" id="Phobius"/>
    </source>
</evidence>
<dbReference type="AlphaFoldDB" id="A0A926D2E1"/>
<proteinExistence type="predicted"/>
<keyword evidence="1" id="KW-0812">Transmembrane</keyword>
<dbReference type="InterPro" id="IPR025648">
    <property type="entry name" value="DUF4358"/>
</dbReference>
<gene>
    <name evidence="2" type="ORF">H8699_11335</name>
</gene>
<feature type="transmembrane region" description="Helical" evidence="1">
    <location>
        <begin position="6"/>
        <end position="24"/>
    </location>
</feature>
<accession>A0A926D2E1</accession>
<evidence type="ECO:0000313" key="2">
    <source>
        <dbReference type="EMBL" id="MBC8530023.1"/>
    </source>
</evidence>
<protein>
    <submittedName>
        <fullName evidence="2">DUF4358 domain-containing protein</fullName>
    </submittedName>
</protein>
<dbReference type="RefSeq" id="WP_249285788.1">
    <property type="nucleotide sequence ID" value="NZ_JACRSO010000005.1"/>
</dbReference>
<sequence>MKHNFLFIKIGLMAFIAVFLILICTSGNYADKPMEQIASVLSQAEGMDGLKAGAAGDLRRYYNLEEEDLEGFMLCLPASPMDADELLVVKMKDEQQASAVEQAILQRQASQKASFEGYGAQQTALLNGYVLEIKGRYAFYAVSPYAQGWQSLFSEIIRA</sequence>
<keyword evidence="1" id="KW-1133">Transmembrane helix</keyword>
<keyword evidence="3" id="KW-1185">Reference proteome</keyword>
<evidence type="ECO:0000313" key="3">
    <source>
        <dbReference type="Proteomes" id="UP000654279"/>
    </source>
</evidence>
<keyword evidence="1" id="KW-0472">Membrane</keyword>
<reference evidence="2" key="1">
    <citation type="submission" date="2020-08" db="EMBL/GenBank/DDBJ databases">
        <title>Genome public.</title>
        <authorList>
            <person name="Liu C."/>
            <person name="Sun Q."/>
        </authorList>
    </citation>
    <scope>NUCLEOTIDE SEQUENCE</scope>
    <source>
        <strain evidence="2">NSJ-44</strain>
    </source>
</reference>